<name>A0AAW0X648_CHEQU</name>
<evidence type="ECO:0000313" key="3">
    <source>
        <dbReference type="Proteomes" id="UP001445076"/>
    </source>
</evidence>
<dbReference type="InterPro" id="IPR028241">
    <property type="entry name" value="RAVE2/Rogdi"/>
</dbReference>
<evidence type="ECO:0000256" key="1">
    <source>
        <dbReference type="ARBA" id="ARBA00005535"/>
    </source>
</evidence>
<sequence length="276" mass="30480">PNNNNKMTDADRGELAILQQELDWVLSEEVPRVFTQVMIVLQECCTHFPVPLCGSDTAVKQEKFIMSTAAHSTQDQVKCVVTVTGDTITQADINMKAAKHQNQVHRTSVTPDAPWRIQQIQDAGNFLQLAIQFLQGHGASTSFRTSSEVLNVLGQLIKLLQKGRSSLLIPRKKTIDELLSSKNMKSLTPPLPGDIAVSFYLQAHKLVLAVYHLSNSAGTMKFESVQADCAVPWLSPVLVCFTTALHLTHQLRDKISVFSQFKDFTPDSCSVSTVSC</sequence>
<dbReference type="Proteomes" id="UP001445076">
    <property type="component" value="Unassembled WGS sequence"/>
</dbReference>
<organism evidence="2 3">
    <name type="scientific">Cherax quadricarinatus</name>
    <name type="common">Australian red claw crayfish</name>
    <dbReference type="NCBI Taxonomy" id="27406"/>
    <lineage>
        <taxon>Eukaryota</taxon>
        <taxon>Metazoa</taxon>
        <taxon>Ecdysozoa</taxon>
        <taxon>Arthropoda</taxon>
        <taxon>Crustacea</taxon>
        <taxon>Multicrustacea</taxon>
        <taxon>Malacostraca</taxon>
        <taxon>Eumalacostraca</taxon>
        <taxon>Eucarida</taxon>
        <taxon>Decapoda</taxon>
        <taxon>Pleocyemata</taxon>
        <taxon>Astacidea</taxon>
        <taxon>Parastacoidea</taxon>
        <taxon>Parastacidae</taxon>
        <taxon>Cherax</taxon>
    </lineage>
</organism>
<feature type="non-terminal residue" evidence="2">
    <location>
        <position position="1"/>
    </location>
</feature>
<keyword evidence="3" id="KW-1185">Reference proteome</keyword>
<dbReference type="EMBL" id="JARKIK010000035">
    <property type="protein sequence ID" value="KAK8739995.1"/>
    <property type="molecule type" value="Genomic_DNA"/>
</dbReference>
<dbReference type="PANTHER" id="PTHR13618">
    <property type="entry name" value="LEUCINE ZIPPER CONTAINING TRANSCRIPTION FACTOR LZF1"/>
    <property type="match status" value="1"/>
</dbReference>
<dbReference type="Pfam" id="PF10259">
    <property type="entry name" value="Rogdi_lz"/>
    <property type="match status" value="1"/>
</dbReference>
<accession>A0AAW0X648</accession>
<dbReference type="PANTHER" id="PTHR13618:SF1">
    <property type="entry name" value="PROTEIN ROGDI HOMOLOG"/>
    <property type="match status" value="1"/>
</dbReference>
<dbReference type="AlphaFoldDB" id="A0AAW0X648"/>
<gene>
    <name evidence="2" type="ORF">OTU49_003308</name>
</gene>
<proteinExistence type="inferred from homology"/>
<dbReference type="GO" id="GO:0043291">
    <property type="term" value="C:RAVE complex"/>
    <property type="evidence" value="ECO:0007669"/>
    <property type="project" value="TreeGrafter"/>
</dbReference>
<reference evidence="2 3" key="1">
    <citation type="journal article" date="2024" name="BMC Genomics">
        <title>Genome assembly of redclaw crayfish (Cherax quadricarinatus) provides insights into its immune adaptation and hypoxia tolerance.</title>
        <authorList>
            <person name="Liu Z."/>
            <person name="Zheng J."/>
            <person name="Li H."/>
            <person name="Fang K."/>
            <person name="Wang S."/>
            <person name="He J."/>
            <person name="Zhou D."/>
            <person name="Weng S."/>
            <person name="Chi M."/>
            <person name="Gu Z."/>
            <person name="He J."/>
            <person name="Li F."/>
            <person name="Wang M."/>
        </authorList>
    </citation>
    <scope>NUCLEOTIDE SEQUENCE [LARGE SCALE GENOMIC DNA]</scope>
    <source>
        <strain evidence="2">ZL_2023a</strain>
    </source>
</reference>
<comment type="similarity">
    <text evidence="1">Belongs to the rogdi family.</text>
</comment>
<evidence type="ECO:0000313" key="2">
    <source>
        <dbReference type="EMBL" id="KAK8739995.1"/>
    </source>
</evidence>
<comment type="caution">
    <text evidence="2">The sequence shown here is derived from an EMBL/GenBank/DDBJ whole genome shotgun (WGS) entry which is preliminary data.</text>
</comment>
<protein>
    <submittedName>
        <fullName evidence="2">Uncharacterized protein</fullName>
    </submittedName>
</protein>